<reference evidence="4" key="1">
    <citation type="submission" date="2022-11" db="EMBL/GenBank/DDBJ databases">
        <title>Centuries of genome instability and evolution in soft-shell clam transmissible cancer (bioRxiv).</title>
        <authorList>
            <person name="Hart S.F.M."/>
            <person name="Yonemitsu M.A."/>
            <person name="Giersch R.M."/>
            <person name="Beal B.F."/>
            <person name="Arriagada G."/>
            <person name="Davis B.W."/>
            <person name="Ostrander E.A."/>
            <person name="Goff S.P."/>
            <person name="Metzger M.J."/>
        </authorList>
    </citation>
    <scope>NUCLEOTIDE SEQUENCE</scope>
    <source>
        <strain evidence="4">MELC-2E11</strain>
        <tissue evidence="4">Siphon/mantle</tissue>
    </source>
</reference>
<dbReference type="Pfam" id="PF00588">
    <property type="entry name" value="SpoU_methylase"/>
    <property type="match status" value="1"/>
</dbReference>
<dbReference type="InterPro" id="IPR029028">
    <property type="entry name" value="Alpha/beta_knot_MTases"/>
</dbReference>
<dbReference type="InterPro" id="IPR029026">
    <property type="entry name" value="tRNA_m1G_MTases_N"/>
</dbReference>
<dbReference type="PANTHER" id="PTHR46103:SF1">
    <property type="entry name" value="RRNA METHYLTRANSFERASE 1, MITOCHONDRIAL"/>
    <property type="match status" value="1"/>
</dbReference>
<evidence type="ECO:0000256" key="2">
    <source>
        <dbReference type="ARBA" id="ARBA00022679"/>
    </source>
</evidence>
<dbReference type="Gene3D" id="3.40.1280.10">
    <property type="match status" value="1"/>
</dbReference>
<feature type="domain" description="tRNA/rRNA methyltransferase SpoU type" evidence="3">
    <location>
        <begin position="216"/>
        <end position="304"/>
    </location>
</feature>
<dbReference type="SUPFAM" id="SSF75217">
    <property type="entry name" value="alpha/beta knot"/>
    <property type="match status" value="1"/>
</dbReference>
<evidence type="ECO:0000259" key="3">
    <source>
        <dbReference type="Pfam" id="PF00588"/>
    </source>
</evidence>
<sequence>MAADFCPLDVHGGRAKMRQERQRQFAKEIEKAKIEMENIRLVEQVWFDDYVNGKYVNDLTLNRPFANNDITPSDGDSIDEEVESKEVNENKNDLALMEAGTVSDAESRTNGYRVTNEVSHAADGSTCAEAESVHYFIQHKDVIYKLQQHKETMEGQSACLPNILVTRTQQISSKGIDKHRGKGQRIPLPEVHGEVLWGIHPVSAALQAGKRQIHQALFQKWRDAGGVIVGSTSNKEHSCMVPLHQFTADKPILLLIGNEATGLPDAICQHCDVLLYIGGHTFTSADHWHVSSLNVSVATGILLHSIMQTRLKTNR</sequence>
<keyword evidence="1" id="KW-0489">Methyltransferase</keyword>
<protein>
    <recommendedName>
        <fullName evidence="3">tRNA/rRNA methyltransferase SpoU type domain-containing protein</fullName>
    </recommendedName>
</protein>
<accession>A0ABY7DWJ7</accession>
<dbReference type="InterPro" id="IPR001537">
    <property type="entry name" value="SpoU_MeTrfase"/>
</dbReference>
<keyword evidence="5" id="KW-1185">Reference proteome</keyword>
<organism evidence="4 5">
    <name type="scientific">Mya arenaria</name>
    <name type="common">Soft-shell clam</name>
    <dbReference type="NCBI Taxonomy" id="6604"/>
    <lineage>
        <taxon>Eukaryota</taxon>
        <taxon>Metazoa</taxon>
        <taxon>Spiralia</taxon>
        <taxon>Lophotrochozoa</taxon>
        <taxon>Mollusca</taxon>
        <taxon>Bivalvia</taxon>
        <taxon>Autobranchia</taxon>
        <taxon>Heteroconchia</taxon>
        <taxon>Euheterodonta</taxon>
        <taxon>Imparidentia</taxon>
        <taxon>Neoheterodontei</taxon>
        <taxon>Myida</taxon>
        <taxon>Myoidea</taxon>
        <taxon>Myidae</taxon>
        <taxon>Mya</taxon>
    </lineage>
</organism>
<dbReference type="EMBL" id="CP111015">
    <property type="protein sequence ID" value="WAR01830.1"/>
    <property type="molecule type" value="Genomic_DNA"/>
</dbReference>
<dbReference type="PANTHER" id="PTHR46103">
    <property type="entry name" value="RRNA METHYLTRANSFERASE 1, MITOCHONDRIAL"/>
    <property type="match status" value="1"/>
</dbReference>
<gene>
    <name evidence="4" type="ORF">MAR_008388</name>
</gene>
<keyword evidence="2" id="KW-0808">Transferase</keyword>
<evidence type="ECO:0000256" key="1">
    <source>
        <dbReference type="ARBA" id="ARBA00022603"/>
    </source>
</evidence>
<evidence type="ECO:0000313" key="5">
    <source>
        <dbReference type="Proteomes" id="UP001164746"/>
    </source>
</evidence>
<dbReference type="Proteomes" id="UP001164746">
    <property type="component" value="Chromosome 4"/>
</dbReference>
<evidence type="ECO:0000313" key="4">
    <source>
        <dbReference type="EMBL" id="WAR01830.1"/>
    </source>
</evidence>
<name>A0ABY7DWJ7_MYAAR</name>
<proteinExistence type="predicted"/>
<dbReference type="InterPro" id="IPR047182">
    <property type="entry name" value="MRM1"/>
</dbReference>